<dbReference type="PANTHER" id="PTHR43900:SF72">
    <property type="entry name" value="GLUTATHIONE S-TRANSFERASE F13"/>
    <property type="match status" value="1"/>
</dbReference>
<gene>
    <name evidence="7" type="ORF">Nepgr_027811</name>
</gene>
<protein>
    <recommendedName>
        <fullName evidence="2">glutathione transferase</fullName>
        <ecNumber evidence="2">2.5.1.18</ecNumber>
    </recommendedName>
</protein>
<dbReference type="AlphaFoldDB" id="A0AAD3T9F3"/>
<evidence type="ECO:0000313" key="8">
    <source>
        <dbReference type="Proteomes" id="UP001279734"/>
    </source>
</evidence>
<evidence type="ECO:0000256" key="1">
    <source>
        <dbReference type="ARBA" id="ARBA00010128"/>
    </source>
</evidence>
<dbReference type="InterPro" id="IPR036249">
    <property type="entry name" value="Thioredoxin-like_sf"/>
</dbReference>
<dbReference type="PROSITE" id="PS50404">
    <property type="entry name" value="GST_NTER"/>
    <property type="match status" value="1"/>
</dbReference>
<evidence type="ECO:0000256" key="2">
    <source>
        <dbReference type="ARBA" id="ARBA00012452"/>
    </source>
</evidence>
<dbReference type="PANTHER" id="PTHR43900">
    <property type="entry name" value="GLUTATHIONE S-TRANSFERASE RHO"/>
    <property type="match status" value="1"/>
</dbReference>
<sequence length="217" mass="24785">MAVKLYGMPMSTCTTRVMICLYELQAEFEFVRVNPFVGEHKQPSFLSKNPFGLIPVLEDGDLTLFESRAIIAYLLEKYKDQSYDLTREGNPKEAALARVWMEVEAHHYDPAIKPLLFETLVASHFGKTPNQSIIDAKRGEVNQVLDVYEARLSTTKYLAGDFYSLADLYHLPCTRHLMNSPHADLILSRPHVKAWWEDVSSRPAFQKVAINMNFDAV</sequence>
<dbReference type="InterPro" id="IPR036282">
    <property type="entry name" value="Glutathione-S-Trfase_C_sf"/>
</dbReference>
<dbReference type="Gene3D" id="3.40.30.10">
    <property type="entry name" value="Glutaredoxin"/>
    <property type="match status" value="1"/>
</dbReference>
<accession>A0AAD3T9F3</accession>
<dbReference type="CDD" id="cd03187">
    <property type="entry name" value="GST_C_Phi"/>
    <property type="match status" value="1"/>
</dbReference>
<evidence type="ECO:0000259" key="5">
    <source>
        <dbReference type="PROSITE" id="PS50404"/>
    </source>
</evidence>
<dbReference type="InterPro" id="IPR004046">
    <property type="entry name" value="GST_C"/>
</dbReference>
<evidence type="ECO:0000256" key="4">
    <source>
        <dbReference type="ARBA" id="ARBA00047960"/>
    </source>
</evidence>
<dbReference type="GO" id="GO:0043295">
    <property type="term" value="F:glutathione binding"/>
    <property type="evidence" value="ECO:0007669"/>
    <property type="project" value="TreeGrafter"/>
</dbReference>
<dbReference type="SFLD" id="SFLDG00358">
    <property type="entry name" value="Main_(cytGST)"/>
    <property type="match status" value="1"/>
</dbReference>
<dbReference type="EC" id="2.5.1.18" evidence="2"/>
<proteinExistence type="inferred from homology"/>
<feature type="domain" description="GST C-terminal" evidence="6">
    <location>
        <begin position="90"/>
        <end position="217"/>
    </location>
</feature>
<dbReference type="SFLD" id="SFLDS00019">
    <property type="entry name" value="Glutathione_Transferase_(cytos"/>
    <property type="match status" value="1"/>
</dbReference>
<dbReference type="GO" id="GO:0005737">
    <property type="term" value="C:cytoplasm"/>
    <property type="evidence" value="ECO:0007669"/>
    <property type="project" value="TreeGrafter"/>
</dbReference>
<evidence type="ECO:0000259" key="6">
    <source>
        <dbReference type="PROSITE" id="PS50405"/>
    </source>
</evidence>
<dbReference type="FunFam" id="1.20.1050.10:FF:000004">
    <property type="entry name" value="Glutathione S-transferase F2"/>
    <property type="match status" value="1"/>
</dbReference>
<dbReference type="SUPFAM" id="SSF52833">
    <property type="entry name" value="Thioredoxin-like"/>
    <property type="match status" value="1"/>
</dbReference>
<dbReference type="PROSITE" id="PS50405">
    <property type="entry name" value="GST_CTER"/>
    <property type="match status" value="1"/>
</dbReference>
<dbReference type="GO" id="GO:0004364">
    <property type="term" value="F:glutathione transferase activity"/>
    <property type="evidence" value="ECO:0007669"/>
    <property type="project" value="UniProtKB-EC"/>
</dbReference>
<organism evidence="7 8">
    <name type="scientific">Nepenthes gracilis</name>
    <name type="common">Slender pitcher plant</name>
    <dbReference type="NCBI Taxonomy" id="150966"/>
    <lineage>
        <taxon>Eukaryota</taxon>
        <taxon>Viridiplantae</taxon>
        <taxon>Streptophyta</taxon>
        <taxon>Embryophyta</taxon>
        <taxon>Tracheophyta</taxon>
        <taxon>Spermatophyta</taxon>
        <taxon>Magnoliopsida</taxon>
        <taxon>eudicotyledons</taxon>
        <taxon>Gunneridae</taxon>
        <taxon>Pentapetalae</taxon>
        <taxon>Caryophyllales</taxon>
        <taxon>Nepenthaceae</taxon>
        <taxon>Nepenthes</taxon>
    </lineage>
</organism>
<dbReference type="Pfam" id="PF02798">
    <property type="entry name" value="GST_N"/>
    <property type="match status" value="1"/>
</dbReference>
<reference evidence="7" key="1">
    <citation type="submission" date="2023-05" db="EMBL/GenBank/DDBJ databases">
        <title>Nepenthes gracilis genome sequencing.</title>
        <authorList>
            <person name="Fukushima K."/>
        </authorList>
    </citation>
    <scope>NUCLEOTIDE SEQUENCE</scope>
    <source>
        <strain evidence="7">SING2019-196</strain>
    </source>
</reference>
<keyword evidence="3" id="KW-0808">Transferase</keyword>
<dbReference type="InterPro" id="IPR040079">
    <property type="entry name" value="Glutathione_S-Trfase"/>
</dbReference>
<name>A0AAD3T9F3_NEPGR</name>
<evidence type="ECO:0000256" key="3">
    <source>
        <dbReference type="ARBA" id="ARBA00022679"/>
    </source>
</evidence>
<comment type="caution">
    <text evidence="7">The sequence shown here is derived from an EMBL/GenBank/DDBJ whole genome shotgun (WGS) entry which is preliminary data.</text>
</comment>
<dbReference type="InterPro" id="IPR034347">
    <property type="entry name" value="GST_Phi_C"/>
</dbReference>
<dbReference type="CDD" id="cd03053">
    <property type="entry name" value="GST_N_Phi"/>
    <property type="match status" value="1"/>
</dbReference>
<dbReference type="Proteomes" id="UP001279734">
    <property type="component" value="Unassembled WGS sequence"/>
</dbReference>
<feature type="domain" description="GST N-terminal" evidence="5">
    <location>
        <begin position="1"/>
        <end position="82"/>
    </location>
</feature>
<dbReference type="GO" id="GO:0006749">
    <property type="term" value="P:glutathione metabolic process"/>
    <property type="evidence" value="ECO:0007669"/>
    <property type="project" value="TreeGrafter"/>
</dbReference>
<dbReference type="SUPFAM" id="SSF47616">
    <property type="entry name" value="GST C-terminal domain-like"/>
    <property type="match status" value="1"/>
</dbReference>
<dbReference type="Pfam" id="PF00043">
    <property type="entry name" value="GST_C"/>
    <property type="match status" value="1"/>
</dbReference>
<dbReference type="EMBL" id="BSYO01000030">
    <property type="protein sequence ID" value="GMH25968.1"/>
    <property type="molecule type" value="Genomic_DNA"/>
</dbReference>
<dbReference type="InterPro" id="IPR010987">
    <property type="entry name" value="Glutathione-S-Trfase_C-like"/>
</dbReference>
<keyword evidence="8" id="KW-1185">Reference proteome</keyword>
<comment type="similarity">
    <text evidence="1">Belongs to the GST superfamily. Phi family.</text>
</comment>
<comment type="catalytic activity">
    <reaction evidence="4">
        <text>RX + glutathione = an S-substituted glutathione + a halide anion + H(+)</text>
        <dbReference type="Rhea" id="RHEA:16437"/>
        <dbReference type="ChEBI" id="CHEBI:15378"/>
        <dbReference type="ChEBI" id="CHEBI:16042"/>
        <dbReference type="ChEBI" id="CHEBI:17792"/>
        <dbReference type="ChEBI" id="CHEBI:57925"/>
        <dbReference type="ChEBI" id="CHEBI:90779"/>
        <dbReference type="EC" id="2.5.1.18"/>
    </reaction>
</comment>
<dbReference type="SFLD" id="SFLDG01154">
    <property type="entry name" value="Main.5:_Phi-like"/>
    <property type="match status" value="1"/>
</dbReference>
<dbReference type="Gene3D" id="1.20.1050.10">
    <property type="match status" value="1"/>
</dbReference>
<dbReference type="GO" id="GO:0009407">
    <property type="term" value="P:toxin catabolic process"/>
    <property type="evidence" value="ECO:0007669"/>
    <property type="project" value="UniProtKB-ARBA"/>
</dbReference>
<dbReference type="InterPro" id="IPR004045">
    <property type="entry name" value="Glutathione_S-Trfase_N"/>
</dbReference>
<dbReference type="FunFam" id="3.40.30.10:FF:000016">
    <property type="entry name" value="Glutathione S-transferase F2"/>
    <property type="match status" value="1"/>
</dbReference>
<evidence type="ECO:0000313" key="7">
    <source>
        <dbReference type="EMBL" id="GMH25968.1"/>
    </source>
</evidence>